<dbReference type="STRING" id="1397694.GCA_000702585_01187"/>
<proteinExistence type="predicted"/>
<reference evidence="1 2" key="1">
    <citation type="submission" date="2018-06" db="EMBL/GenBank/DDBJ databases">
        <authorList>
            <consortium name="Pathogen Informatics"/>
            <person name="Doyle S."/>
        </authorList>
    </citation>
    <scope>NUCLEOTIDE SEQUENCE [LARGE SCALE GENOMIC DNA]</scope>
    <source>
        <strain evidence="1 2">NCTC13163</strain>
    </source>
</reference>
<sequence length="74" mass="8323">MATFTGYIVDIGEAKIRVAPSPEAEPFDGIVFHLEEELEHEPPLVVGQYVRVEHDEKMTRSLPPQATAHRIDVL</sequence>
<protein>
    <recommendedName>
        <fullName evidence="3">S1 motif domain-containing protein</fullName>
    </recommendedName>
</protein>
<accession>A0A377FR66</accession>
<dbReference type="AlphaFoldDB" id="A0A377FR66"/>
<gene>
    <name evidence="1" type="ORF">NCTC13163_00672</name>
</gene>
<evidence type="ECO:0000313" key="1">
    <source>
        <dbReference type="EMBL" id="STO07327.1"/>
    </source>
</evidence>
<dbReference type="RefSeq" id="WP_029334428.1">
    <property type="nucleotide sequence ID" value="NZ_UGGP01000001.1"/>
</dbReference>
<organism evidence="1 2">
    <name type="scientific">Exiguobacterium aurantiacum</name>
    <dbReference type="NCBI Taxonomy" id="33987"/>
    <lineage>
        <taxon>Bacteria</taxon>
        <taxon>Bacillati</taxon>
        <taxon>Bacillota</taxon>
        <taxon>Bacilli</taxon>
        <taxon>Bacillales</taxon>
        <taxon>Bacillales Family XII. Incertae Sedis</taxon>
        <taxon>Exiguobacterium</taxon>
    </lineage>
</organism>
<evidence type="ECO:0000313" key="2">
    <source>
        <dbReference type="Proteomes" id="UP000254060"/>
    </source>
</evidence>
<dbReference type="OrthoDB" id="2354490at2"/>
<dbReference type="Proteomes" id="UP000254060">
    <property type="component" value="Unassembled WGS sequence"/>
</dbReference>
<dbReference type="EMBL" id="UGGP01000001">
    <property type="protein sequence ID" value="STO07327.1"/>
    <property type="molecule type" value="Genomic_DNA"/>
</dbReference>
<name>A0A377FR66_9BACL</name>
<evidence type="ECO:0008006" key="3">
    <source>
        <dbReference type="Google" id="ProtNLM"/>
    </source>
</evidence>